<reference evidence="17" key="1">
    <citation type="submission" date="2016-03" db="EMBL/GenBank/DDBJ databases">
        <authorList>
            <person name="Heylen K."/>
            <person name="De Vos P."/>
            <person name="Vekeman B."/>
        </authorList>
    </citation>
    <scope>NUCLEOTIDE SEQUENCE [LARGE SCALE GENOMIC DNA]</scope>
    <source>
        <strain evidence="17">R-45383</strain>
    </source>
</reference>
<evidence type="ECO:0000256" key="3">
    <source>
        <dbReference type="ARBA" id="ARBA00006380"/>
    </source>
</evidence>
<keyword evidence="17" id="KW-1185">Reference proteome</keyword>
<feature type="active site" description="Proton acceptor" evidence="11">
    <location>
        <position position="59"/>
    </location>
</feature>
<feature type="site" description="Transition state stabilizer" evidence="12">
    <location>
        <position position="129"/>
    </location>
</feature>
<keyword evidence="8" id="KW-0812">Transmembrane</keyword>
<evidence type="ECO:0000256" key="7">
    <source>
        <dbReference type="ARBA" id="ARBA00022679"/>
    </source>
</evidence>
<evidence type="ECO:0000256" key="8">
    <source>
        <dbReference type="ARBA" id="ARBA00022968"/>
    </source>
</evidence>
<dbReference type="Gene3D" id="3.40.50.2000">
    <property type="entry name" value="Glycogen Phosphorylase B"/>
    <property type="match status" value="1"/>
</dbReference>
<comment type="caution">
    <text evidence="16">The sequence shown here is derived from an EMBL/GenBank/DDBJ whole genome shotgun (WGS) entry which is preliminary data.</text>
</comment>
<dbReference type="Pfam" id="PF00534">
    <property type="entry name" value="Glycos_transf_1"/>
    <property type="match status" value="1"/>
</dbReference>
<evidence type="ECO:0000256" key="5">
    <source>
        <dbReference type="ARBA" id="ARBA00019077"/>
    </source>
</evidence>
<evidence type="ECO:0000256" key="6">
    <source>
        <dbReference type="ARBA" id="ARBA00022519"/>
    </source>
</evidence>
<organism evidence="16 17">
    <name type="scientific">Methylomonas koyamae</name>
    <dbReference type="NCBI Taxonomy" id="702114"/>
    <lineage>
        <taxon>Bacteria</taxon>
        <taxon>Pseudomonadati</taxon>
        <taxon>Pseudomonadota</taxon>
        <taxon>Gammaproteobacteria</taxon>
        <taxon>Methylococcales</taxon>
        <taxon>Methylococcaceae</taxon>
        <taxon>Methylomonas</taxon>
    </lineage>
</organism>
<dbReference type="GO" id="GO:0009244">
    <property type="term" value="P:lipopolysaccharide core region biosynthetic process"/>
    <property type="evidence" value="ECO:0007669"/>
    <property type="project" value="UniProtKB-UniRule"/>
</dbReference>
<gene>
    <name evidence="16" type="ORF">A1355_04085</name>
</gene>
<evidence type="ECO:0000313" key="16">
    <source>
        <dbReference type="EMBL" id="OAI19688.1"/>
    </source>
</evidence>
<comment type="pathway">
    <text evidence="2 13">Bacterial outer membrane biogenesis; LPS core biosynthesis.</text>
</comment>
<dbReference type="UniPathway" id="UPA00958"/>
<protein>
    <recommendedName>
        <fullName evidence="5 13">3-deoxy-D-manno-octulosonic acid transferase</fullName>
        <shortName evidence="13">Kdo transferase</shortName>
        <ecNumber evidence="4 13">2.4.99.12</ecNumber>
    </recommendedName>
    <alternativeName>
        <fullName evidence="9 13">Lipid IV(A) 3-deoxy-D-manno-octulosonic acid transferase</fullName>
    </alternativeName>
</protein>
<dbReference type="InterPro" id="IPR039901">
    <property type="entry name" value="Kdotransferase"/>
</dbReference>
<feature type="domain" description="Glycosyl transferase family 1" evidence="14">
    <location>
        <begin position="300"/>
        <end position="399"/>
    </location>
</feature>
<dbReference type="InterPro" id="IPR007507">
    <property type="entry name" value="Glycos_transf_N"/>
</dbReference>
<evidence type="ECO:0000256" key="10">
    <source>
        <dbReference type="ARBA" id="ARBA00049183"/>
    </source>
</evidence>
<dbReference type="Pfam" id="PF04413">
    <property type="entry name" value="Glycos_transf_N"/>
    <property type="match status" value="1"/>
</dbReference>
<dbReference type="InterPro" id="IPR038107">
    <property type="entry name" value="Glycos_transf_N_sf"/>
</dbReference>
<keyword evidence="13" id="KW-1003">Cell membrane</keyword>
<dbReference type="AlphaFoldDB" id="A0A177NNN7"/>
<evidence type="ECO:0000256" key="9">
    <source>
        <dbReference type="ARBA" id="ARBA00031445"/>
    </source>
</evidence>
<comment type="similarity">
    <text evidence="3">Belongs to the glycosyltransferase group 1 family. Glycosyltransferase 30 subfamily.</text>
</comment>
<comment type="function">
    <text evidence="13">Involved in lipopolysaccharide (LPS) biosynthesis. Catalyzes the transfer of 3-deoxy-D-manno-octulosonate (Kdo) residue(s) from CMP-Kdo to lipid IV(A), the tetraacyldisaccharide-1,4'-bisphosphate precursor of lipid A.</text>
</comment>
<keyword evidence="7 13" id="KW-0808">Transferase</keyword>
<keyword evidence="6" id="KW-0472">Membrane</keyword>
<dbReference type="OrthoDB" id="9789797at2"/>
<evidence type="ECO:0000256" key="4">
    <source>
        <dbReference type="ARBA" id="ARBA00012621"/>
    </source>
</evidence>
<dbReference type="RefSeq" id="WP_064027878.1">
    <property type="nucleotide sequence ID" value="NZ_LUUK01000155.1"/>
</dbReference>
<evidence type="ECO:0000256" key="12">
    <source>
        <dbReference type="PIRSR" id="PIRSR639901-2"/>
    </source>
</evidence>
<dbReference type="GO" id="GO:0043842">
    <property type="term" value="F:Kdo transferase activity"/>
    <property type="evidence" value="ECO:0007669"/>
    <property type="project" value="UniProtKB-EC"/>
</dbReference>
<dbReference type="PANTHER" id="PTHR42755">
    <property type="entry name" value="3-DEOXY-MANNO-OCTULOSONATE CYTIDYLYLTRANSFERASE"/>
    <property type="match status" value="1"/>
</dbReference>
<dbReference type="GO" id="GO:0009245">
    <property type="term" value="P:lipid A biosynthetic process"/>
    <property type="evidence" value="ECO:0007669"/>
    <property type="project" value="TreeGrafter"/>
</dbReference>
<dbReference type="InterPro" id="IPR001296">
    <property type="entry name" value="Glyco_trans_1"/>
</dbReference>
<dbReference type="SUPFAM" id="SSF53756">
    <property type="entry name" value="UDP-Glycosyltransferase/glycogen phosphorylase"/>
    <property type="match status" value="1"/>
</dbReference>
<proteinExistence type="inferred from homology"/>
<dbReference type="EMBL" id="LUUK01000155">
    <property type="protein sequence ID" value="OAI19688.1"/>
    <property type="molecule type" value="Genomic_DNA"/>
</dbReference>
<dbReference type="PANTHER" id="PTHR42755:SF1">
    <property type="entry name" value="3-DEOXY-D-MANNO-OCTULOSONIC ACID TRANSFERASE, MITOCHONDRIAL-RELATED"/>
    <property type="match status" value="1"/>
</dbReference>
<evidence type="ECO:0000259" key="14">
    <source>
        <dbReference type="Pfam" id="PF00534"/>
    </source>
</evidence>
<dbReference type="Gene3D" id="3.40.50.11720">
    <property type="entry name" value="3-Deoxy-D-manno-octulosonic-acid transferase, N-terminal domain"/>
    <property type="match status" value="1"/>
</dbReference>
<dbReference type="EC" id="2.4.99.12" evidence="4 13"/>
<keyword evidence="8" id="KW-0735">Signal-anchor</keyword>
<evidence type="ECO:0000256" key="2">
    <source>
        <dbReference type="ARBA" id="ARBA00004713"/>
    </source>
</evidence>
<dbReference type="Proteomes" id="UP000077628">
    <property type="component" value="Unassembled WGS sequence"/>
</dbReference>
<evidence type="ECO:0000259" key="15">
    <source>
        <dbReference type="Pfam" id="PF04413"/>
    </source>
</evidence>
<dbReference type="FunFam" id="3.40.50.11720:FF:000001">
    <property type="entry name" value="3-deoxy-D-manno-octulosonic acid transferase"/>
    <property type="match status" value="1"/>
</dbReference>
<dbReference type="NCBIfam" id="NF004388">
    <property type="entry name" value="PRK05749.1-4"/>
    <property type="match status" value="1"/>
</dbReference>
<evidence type="ECO:0000313" key="17">
    <source>
        <dbReference type="Proteomes" id="UP000077628"/>
    </source>
</evidence>
<comment type="catalytic activity">
    <reaction evidence="10 13">
        <text>lipid IVA (E. coli) + CMP-3-deoxy-beta-D-manno-octulosonate = alpha-Kdo-(2-&gt;6)-lipid IVA (E. coli) + CMP + H(+)</text>
        <dbReference type="Rhea" id="RHEA:28066"/>
        <dbReference type="ChEBI" id="CHEBI:15378"/>
        <dbReference type="ChEBI" id="CHEBI:58603"/>
        <dbReference type="ChEBI" id="CHEBI:60364"/>
        <dbReference type="ChEBI" id="CHEBI:60377"/>
        <dbReference type="ChEBI" id="CHEBI:85987"/>
        <dbReference type="EC" id="2.4.99.12"/>
    </reaction>
</comment>
<dbReference type="GO" id="GO:0005886">
    <property type="term" value="C:plasma membrane"/>
    <property type="evidence" value="ECO:0007669"/>
    <property type="project" value="UniProtKB-SubCell"/>
</dbReference>
<dbReference type="FunFam" id="3.40.50.2000:FF:000032">
    <property type="entry name" value="3-deoxy-D-manno-octulosonic acid transferase"/>
    <property type="match status" value="1"/>
</dbReference>
<accession>A0A177NNN7</accession>
<sequence>MRRIYTCLFGLLLPVILLRLYWRGIKAPAYRLRWRERLGIYCGPVRGGGIWFHAVSVGEAEAAFPLIQCLLTKFPQLPVLVTTTTPTGSARVIAVLGDRVEHVYLPYDLPWVVARFFQRFRPSLAVFMEKELWPNLFAECRAREVPLFLVNARLSARSSRAYLKIPSLIWPALACIDTIAVQTAEDGERFVEIGARSSQVRVVGNVKFDVTVDPNTLAAGNALKASAFAGRWVWIAASTHAGEEDMLLAQYRRLKAAMPALLLMIVPRHPERFGVVQKLCETQGLKVLMRSSGLACGTDTDVYIGDSMGELKLLYAAADAAFVGGSLVEVGGHNVLEPAAIGTPVVFGPWMFNFQEIADRMLAVGAARQCAEAEALGAAVLALYRDTASGRAMAERARDFVQANQGATERLVELLAAGLAESAAGRFLV</sequence>
<evidence type="ECO:0000256" key="1">
    <source>
        <dbReference type="ARBA" id="ARBA00004388"/>
    </source>
</evidence>
<comment type="subcellular location">
    <subcellularLocation>
        <location evidence="1">Cell inner membrane</location>
        <topology evidence="1">Single-pass membrane protein</topology>
        <orientation evidence="1">Cytoplasmic side</orientation>
    </subcellularLocation>
    <subcellularLocation>
        <location evidence="13">Cell membrane</location>
    </subcellularLocation>
</comment>
<evidence type="ECO:0000256" key="11">
    <source>
        <dbReference type="PIRSR" id="PIRSR639901-1"/>
    </source>
</evidence>
<name>A0A177NNN7_9GAMM</name>
<evidence type="ECO:0000256" key="13">
    <source>
        <dbReference type="RuleBase" id="RU365103"/>
    </source>
</evidence>
<keyword evidence="13" id="KW-0448">Lipopolysaccharide biosynthesis</keyword>
<keyword evidence="6" id="KW-0997">Cell inner membrane</keyword>
<dbReference type="STRING" id="702114.A1355_04085"/>
<feature type="domain" description="3-deoxy-D-manno-octulosonic-acid transferase N-terminal" evidence="15">
    <location>
        <begin position="33"/>
        <end position="210"/>
    </location>
</feature>
<feature type="site" description="Transition state stabilizer" evidence="12">
    <location>
        <position position="207"/>
    </location>
</feature>